<dbReference type="AlphaFoldDB" id="A0A0F9X2K9"/>
<dbReference type="Pfam" id="PF03167">
    <property type="entry name" value="UDG"/>
    <property type="match status" value="1"/>
</dbReference>
<accession>A0A0F9X2K9</accession>
<reference evidence="11" key="1">
    <citation type="journal article" date="2015" name="Nature">
        <title>Complex archaea that bridge the gap between prokaryotes and eukaryotes.</title>
        <authorList>
            <person name="Spang A."/>
            <person name="Saw J.H."/>
            <person name="Jorgensen S.L."/>
            <person name="Zaremba-Niedzwiedzka K."/>
            <person name="Martijn J."/>
            <person name="Lind A.E."/>
            <person name="van Eijk R."/>
            <person name="Schleper C."/>
            <person name="Guy L."/>
            <person name="Ettema T.J."/>
        </authorList>
    </citation>
    <scope>NUCLEOTIDE SEQUENCE</scope>
</reference>
<dbReference type="PROSITE" id="PS00447">
    <property type="entry name" value="DNA_POLYMERASE_A"/>
    <property type="match status" value="1"/>
</dbReference>
<dbReference type="InterPro" id="IPR036895">
    <property type="entry name" value="Uracil-DNA_glycosylase-like_sf"/>
</dbReference>
<gene>
    <name evidence="11" type="ORF">LCGC14_0275080</name>
</gene>
<dbReference type="SUPFAM" id="SSF52141">
    <property type="entry name" value="Uracil-DNA glycosylase-like"/>
    <property type="match status" value="1"/>
</dbReference>
<dbReference type="Gene3D" id="1.10.150.20">
    <property type="entry name" value="5' to 3' exonuclease, C-terminal subdomain"/>
    <property type="match status" value="1"/>
</dbReference>
<dbReference type="SMART" id="SM00986">
    <property type="entry name" value="UDG"/>
    <property type="match status" value="1"/>
</dbReference>
<evidence type="ECO:0000256" key="3">
    <source>
        <dbReference type="ARBA" id="ARBA00022679"/>
    </source>
</evidence>
<proteinExistence type="inferred from homology"/>
<dbReference type="GO" id="GO:0003677">
    <property type="term" value="F:DNA binding"/>
    <property type="evidence" value="ECO:0007669"/>
    <property type="project" value="UniProtKB-KW"/>
</dbReference>
<evidence type="ECO:0000256" key="2">
    <source>
        <dbReference type="ARBA" id="ARBA00012417"/>
    </source>
</evidence>
<sequence length="791" mass="89821">MKDDHHESKFPAAHNCHDCPLRDTPGMVGRGVIDETTGRVNVLIIGEGPGREEVRKKQVFIGPSGALLYKTMRSINLGSSFWLTNSALCASKDAKEKRAASLCCEDRLRHTIAELRPRIIMTLGNIPTDILLGKGEGITARRGSVNKVQITKEFSTIVVPTVHPAAVLRNNNWLTDFESDFIRVSRILFGKYKVSLESKEVEYTVTADYPMVLAEAERSVFAVLDLETTGLDMTRDRLLCAVVATDWHVYIIEKRVMYSPWFANALEHCTARWSGHNAKFDRNFLIKQIGCYVDFAYDSMLAHYLFDERQGNQGLKNICRRLWSAPDWEAPVRSMLKRREIKDYGDLPLDLLYKYAAHDGYWQRRLTIYTGKLLLKDSKKKWVFDTLLMPGSRALSQAEVRGVKVDQEALEPLKERYEEVRKAKEMELICIAGRDFNARSPQQVAEIMFDELNLPKLNGRSTAAKTVLLRYPFPRHPFVETLLDYREVDTLLTRYINGLIKNISPDGYVHSSFSLSGTVTGRLSSSKPNLQNQPSRVPSAKKDIRDLFIAEPGDVWCDCDFSQLEYRMIAVLSQDPYLLQCYKEGKDFHAEMAEMIWGPDWTKANRTDAKGINFGLAYGRSVKGIMSDGTLDIDYNTALRVASTFFKRMPGVVRFNAETRGFVKTHRYVETPLGRVRRFPEVALAKNEWQMGRIYREAINMLPQSTASDATLYAFINLHKRGFDVRITVHDSIVVSAPADQVEHAARNQMSIMSKSAAELFGDQIPFPTDAQIGKRWGSLKELKMTQGGET</sequence>
<dbReference type="GO" id="GO:0006261">
    <property type="term" value="P:DNA-templated DNA replication"/>
    <property type="evidence" value="ECO:0007669"/>
    <property type="project" value="InterPro"/>
</dbReference>
<dbReference type="Pfam" id="PF01612">
    <property type="entry name" value="DNA_pol_A_exo1"/>
    <property type="match status" value="1"/>
</dbReference>
<dbReference type="GO" id="GO:0003887">
    <property type="term" value="F:DNA-directed DNA polymerase activity"/>
    <property type="evidence" value="ECO:0007669"/>
    <property type="project" value="UniProtKB-KW"/>
</dbReference>
<dbReference type="GO" id="GO:0006302">
    <property type="term" value="P:double-strand break repair"/>
    <property type="evidence" value="ECO:0007669"/>
    <property type="project" value="TreeGrafter"/>
</dbReference>
<dbReference type="EC" id="2.7.7.7" evidence="2"/>
<dbReference type="Gene3D" id="3.40.470.10">
    <property type="entry name" value="Uracil-DNA glycosylase-like domain"/>
    <property type="match status" value="1"/>
</dbReference>
<dbReference type="Gene3D" id="3.30.70.370">
    <property type="match status" value="1"/>
</dbReference>
<dbReference type="InterPro" id="IPR001098">
    <property type="entry name" value="DNA-dir_DNA_pol_A_palm_dom"/>
</dbReference>
<dbReference type="PANTHER" id="PTHR10133:SF27">
    <property type="entry name" value="DNA POLYMERASE NU"/>
    <property type="match status" value="1"/>
</dbReference>
<dbReference type="GO" id="GO:0008408">
    <property type="term" value="F:3'-5' exonuclease activity"/>
    <property type="evidence" value="ECO:0007669"/>
    <property type="project" value="InterPro"/>
</dbReference>
<feature type="domain" description="DNA-directed DNA polymerase family A palm" evidence="9">
    <location>
        <begin position="541"/>
        <end position="741"/>
    </location>
</feature>
<dbReference type="InterPro" id="IPR002298">
    <property type="entry name" value="DNA_polymerase_A"/>
</dbReference>
<evidence type="ECO:0000256" key="6">
    <source>
        <dbReference type="ARBA" id="ARBA00022932"/>
    </source>
</evidence>
<evidence type="ECO:0000259" key="10">
    <source>
        <dbReference type="SMART" id="SM00986"/>
    </source>
</evidence>
<dbReference type="InterPro" id="IPR012337">
    <property type="entry name" value="RNaseH-like_sf"/>
</dbReference>
<dbReference type="Gene3D" id="1.20.1060.10">
    <property type="entry name" value="Taq DNA Polymerase, Chain T, domain 4"/>
    <property type="match status" value="1"/>
</dbReference>
<dbReference type="SMART" id="SM00987">
    <property type="entry name" value="UreE_C"/>
    <property type="match status" value="1"/>
</dbReference>
<evidence type="ECO:0000256" key="5">
    <source>
        <dbReference type="ARBA" id="ARBA00022705"/>
    </source>
</evidence>
<dbReference type="PANTHER" id="PTHR10133">
    <property type="entry name" value="DNA POLYMERASE I"/>
    <property type="match status" value="1"/>
</dbReference>
<dbReference type="SMART" id="SM00482">
    <property type="entry name" value="POLAc"/>
    <property type="match status" value="1"/>
</dbReference>
<dbReference type="InterPro" id="IPR043502">
    <property type="entry name" value="DNA/RNA_pol_sf"/>
</dbReference>
<evidence type="ECO:0000256" key="8">
    <source>
        <dbReference type="ARBA" id="ARBA00049244"/>
    </source>
</evidence>
<dbReference type="SUPFAM" id="SSF53098">
    <property type="entry name" value="Ribonuclease H-like"/>
    <property type="match status" value="1"/>
</dbReference>
<dbReference type="Pfam" id="PF00476">
    <property type="entry name" value="DNA_pol_A"/>
    <property type="match status" value="1"/>
</dbReference>
<evidence type="ECO:0000256" key="1">
    <source>
        <dbReference type="ARBA" id="ARBA00007705"/>
    </source>
</evidence>
<evidence type="ECO:0000313" key="11">
    <source>
        <dbReference type="EMBL" id="KKN85703.1"/>
    </source>
</evidence>
<dbReference type="Gene3D" id="3.30.420.10">
    <property type="entry name" value="Ribonuclease H-like superfamily/Ribonuclease H"/>
    <property type="match status" value="1"/>
</dbReference>
<dbReference type="InterPro" id="IPR005122">
    <property type="entry name" value="Uracil-DNA_glycosylase-like"/>
</dbReference>
<dbReference type="PRINTS" id="PR00868">
    <property type="entry name" value="DNAPOLI"/>
</dbReference>
<keyword evidence="4" id="KW-0548">Nucleotidyltransferase</keyword>
<organism evidence="11">
    <name type="scientific">marine sediment metagenome</name>
    <dbReference type="NCBI Taxonomy" id="412755"/>
    <lineage>
        <taxon>unclassified sequences</taxon>
        <taxon>metagenomes</taxon>
        <taxon>ecological metagenomes</taxon>
    </lineage>
</organism>
<keyword evidence="5" id="KW-0235">DNA replication</keyword>
<dbReference type="InterPro" id="IPR019760">
    <property type="entry name" value="DNA-dir_DNA_pol_A_CS"/>
</dbReference>
<dbReference type="SUPFAM" id="SSF56672">
    <property type="entry name" value="DNA/RNA polymerases"/>
    <property type="match status" value="1"/>
</dbReference>
<comment type="caution">
    <text evidence="11">The sequence shown here is derived from an EMBL/GenBank/DDBJ whole genome shotgun (WGS) entry which is preliminary data.</text>
</comment>
<comment type="similarity">
    <text evidence="1">Belongs to the DNA polymerase type-A family.</text>
</comment>
<name>A0A0F9X2K9_9ZZZZ</name>
<keyword evidence="6" id="KW-0239">DNA-directed DNA polymerase</keyword>
<keyword evidence="3" id="KW-0808">Transferase</keyword>
<dbReference type="InterPro" id="IPR036397">
    <property type="entry name" value="RNaseH_sf"/>
</dbReference>
<comment type="catalytic activity">
    <reaction evidence="8">
        <text>DNA(n) + a 2'-deoxyribonucleoside 5'-triphosphate = DNA(n+1) + diphosphate</text>
        <dbReference type="Rhea" id="RHEA:22508"/>
        <dbReference type="Rhea" id="RHEA-COMP:17339"/>
        <dbReference type="Rhea" id="RHEA-COMP:17340"/>
        <dbReference type="ChEBI" id="CHEBI:33019"/>
        <dbReference type="ChEBI" id="CHEBI:61560"/>
        <dbReference type="ChEBI" id="CHEBI:173112"/>
        <dbReference type="EC" id="2.7.7.7"/>
    </reaction>
</comment>
<feature type="domain" description="Uracil-DNA glycosylase-like" evidence="10">
    <location>
        <begin position="33"/>
        <end position="183"/>
    </location>
</feature>
<evidence type="ECO:0000259" key="9">
    <source>
        <dbReference type="SMART" id="SM00482"/>
    </source>
</evidence>
<protein>
    <recommendedName>
        <fullName evidence="2">DNA-directed DNA polymerase</fullName>
        <ecNumber evidence="2">2.7.7.7</ecNumber>
    </recommendedName>
</protein>
<dbReference type="EMBL" id="LAZR01000155">
    <property type="protein sequence ID" value="KKN85703.1"/>
    <property type="molecule type" value="Genomic_DNA"/>
</dbReference>
<dbReference type="CDD" id="cd10030">
    <property type="entry name" value="UDG-F4_TTUDGA_SPO1dp_like"/>
    <property type="match status" value="1"/>
</dbReference>
<dbReference type="InterPro" id="IPR002562">
    <property type="entry name" value="3'-5'_exonuclease_dom"/>
</dbReference>
<evidence type="ECO:0000256" key="7">
    <source>
        <dbReference type="ARBA" id="ARBA00023125"/>
    </source>
</evidence>
<keyword evidence="7" id="KW-0238">DNA-binding</keyword>
<evidence type="ECO:0000256" key="4">
    <source>
        <dbReference type="ARBA" id="ARBA00022695"/>
    </source>
</evidence>